<dbReference type="STRING" id="410359.Pcal_0161"/>
<dbReference type="CDD" id="cd07743">
    <property type="entry name" value="metallo-hydrolase-like_MBL-fold"/>
    <property type="match status" value="1"/>
</dbReference>
<dbReference type="HOGENOM" id="CLU_061754_0_0_2"/>
<dbReference type="InterPro" id="IPR001279">
    <property type="entry name" value="Metallo-B-lactamas"/>
</dbReference>
<dbReference type="KEGG" id="pcl:Pcal_0161"/>
<evidence type="ECO:0000313" key="2">
    <source>
        <dbReference type="EMBL" id="ABO07598.1"/>
    </source>
</evidence>
<proteinExistence type="predicted"/>
<dbReference type="Gene3D" id="3.60.15.10">
    <property type="entry name" value="Ribonuclease Z/Hydroxyacylglutathione hydrolase-like"/>
    <property type="match status" value="1"/>
</dbReference>
<dbReference type="InterPro" id="IPR050855">
    <property type="entry name" value="NDM-1-like"/>
</dbReference>
<evidence type="ECO:0000313" key="3">
    <source>
        <dbReference type="Proteomes" id="UP000001431"/>
    </source>
</evidence>
<dbReference type="GeneID" id="4909991"/>
<dbReference type="eggNOG" id="arCOG00498">
    <property type="taxonomic scope" value="Archaea"/>
</dbReference>
<accession>A3MSI1</accession>
<dbReference type="SMART" id="SM00849">
    <property type="entry name" value="Lactamase_B"/>
    <property type="match status" value="1"/>
</dbReference>
<dbReference type="AlphaFoldDB" id="A3MSI1"/>
<name>A3MSI1_PYRCJ</name>
<protein>
    <submittedName>
        <fullName evidence="2">Beta-lactamase domain protein</fullName>
    </submittedName>
</protein>
<dbReference type="OrthoDB" id="197151at2157"/>
<dbReference type="PANTHER" id="PTHR42951:SF14">
    <property type="entry name" value="METALLO-BETA-LACTAMASE SUPERFAMILY PROTEIN"/>
    <property type="match status" value="1"/>
</dbReference>
<reference evidence="2" key="1">
    <citation type="submission" date="2007-02" db="EMBL/GenBank/DDBJ databases">
        <title>Complete sequence of Pyrobaculum calidifontis JCM 11548.</title>
        <authorList>
            <consortium name="US DOE Joint Genome Institute"/>
            <person name="Copeland A."/>
            <person name="Lucas S."/>
            <person name="Lapidus A."/>
            <person name="Barry K."/>
            <person name="Glavina del Rio T."/>
            <person name="Dalin E."/>
            <person name="Tice H."/>
            <person name="Pitluck S."/>
            <person name="Chain P."/>
            <person name="Malfatti S."/>
            <person name="Shin M."/>
            <person name="Vergez L."/>
            <person name="Schmutz J."/>
            <person name="Larimer F."/>
            <person name="Land M."/>
            <person name="Hauser L."/>
            <person name="Kyrpides N."/>
            <person name="Mikhailova N."/>
            <person name="Cozen A.E."/>
            <person name="Fitz-Gibbon S.T."/>
            <person name="House C.H."/>
            <person name="Saltikov C."/>
            <person name="Lowe T.M."/>
            <person name="Richardson P."/>
        </authorList>
    </citation>
    <scope>NUCLEOTIDE SEQUENCE [LARGE SCALE GENOMIC DNA]</scope>
    <source>
        <strain evidence="2">JCM 11548</strain>
    </source>
</reference>
<dbReference type="EMBL" id="CP000561">
    <property type="protein sequence ID" value="ABO07598.1"/>
    <property type="molecule type" value="Genomic_DNA"/>
</dbReference>
<keyword evidence="3" id="KW-1185">Reference proteome</keyword>
<organism evidence="2 3">
    <name type="scientific">Pyrobaculum calidifontis (strain DSM 21063 / JCM 11548 / VA1)</name>
    <dbReference type="NCBI Taxonomy" id="410359"/>
    <lineage>
        <taxon>Archaea</taxon>
        <taxon>Thermoproteota</taxon>
        <taxon>Thermoprotei</taxon>
        <taxon>Thermoproteales</taxon>
        <taxon>Thermoproteaceae</taxon>
        <taxon>Pyrobaculum</taxon>
    </lineage>
</organism>
<dbReference type="PANTHER" id="PTHR42951">
    <property type="entry name" value="METALLO-BETA-LACTAMASE DOMAIN-CONTAINING"/>
    <property type="match status" value="1"/>
</dbReference>
<feature type="domain" description="Metallo-beta-lactamase" evidence="1">
    <location>
        <begin position="13"/>
        <end position="181"/>
    </location>
</feature>
<gene>
    <name evidence="2" type="ordered locus">Pcal_0161</name>
</gene>
<dbReference type="Proteomes" id="UP000001431">
    <property type="component" value="Chromosome"/>
</dbReference>
<sequence>MELRKGVRLLRGSPNTLVVGEYVVDPGQPAERAAEVLQAAGPAPKVLLTHFHADHLTAVPPGAEVYAPWGEELFVASVRARLFFTHGVYVNNAVYKGGDIKVSGVVKDGERVGPFEVVSLPGHTFGHVGYYVEGVLYAGDALFGEKVLEKYGAPYLMDVDAFLASLDKIMALEPEVLVMGHGPVVGSRKRAAELIEANRRYVERAVEAVAKLLPGDLTKLAVGLLKEVGGERGWENVLLTMTTVRAILSKLSSEGRVYLDEEGTWRSNL</sequence>
<dbReference type="SUPFAM" id="SSF56281">
    <property type="entry name" value="Metallo-hydrolase/oxidoreductase"/>
    <property type="match status" value="1"/>
</dbReference>
<evidence type="ECO:0000259" key="1">
    <source>
        <dbReference type="SMART" id="SM00849"/>
    </source>
</evidence>
<dbReference type="Pfam" id="PF00753">
    <property type="entry name" value="Lactamase_B"/>
    <property type="match status" value="1"/>
</dbReference>
<dbReference type="InterPro" id="IPR036866">
    <property type="entry name" value="RibonucZ/Hydroxyglut_hydro"/>
</dbReference>
<dbReference type="RefSeq" id="WP_011848855.1">
    <property type="nucleotide sequence ID" value="NC_009073.1"/>
</dbReference>